<evidence type="ECO:0000313" key="5">
    <source>
        <dbReference type="Proteomes" id="UP000216624"/>
    </source>
</evidence>
<evidence type="ECO:0000313" key="4">
    <source>
        <dbReference type="EMBL" id="OZF87691.1"/>
    </source>
</evidence>
<sequence>MLVVVALVALLATVFTKIVLAENSHSDEYDDDDGAENATGYTTMEGTMVYNLTGNASLSETHPYPMPMSQGVTVGITGLIVAGVISFAGYKLYKMYQHRQEDAHFDNIVRQGEQEARAQVGGIEMRNLN</sequence>
<protein>
    <submittedName>
        <fullName evidence="4">Uncharacterized protein</fullName>
    </submittedName>
</protein>
<evidence type="ECO:0000313" key="3">
    <source>
        <dbReference type="EMBL" id="KAF1756337.1"/>
    </source>
</evidence>
<accession>A0A260ZPP0</accession>
<feature type="chain" id="PRO_5044571685" evidence="2">
    <location>
        <begin position="22"/>
        <end position="129"/>
    </location>
</feature>
<keyword evidence="2" id="KW-0732">Signal</keyword>
<reference evidence="3 6" key="3">
    <citation type="submission" date="2019-12" db="EMBL/GenBank/DDBJ databases">
        <title>Chromosome-level assembly of the Caenorhabditis remanei genome.</title>
        <authorList>
            <person name="Teterina A.A."/>
            <person name="Willis J.H."/>
            <person name="Phillips P.C."/>
        </authorList>
    </citation>
    <scope>NUCLEOTIDE SEQUENCE [LARGE SCALE GENOMIC DNA]</scope>
    <source>
        <strain evidence="3 6">PX506</strain>
        <tissue evidence="3">Whole organism</tissue>
    </source>
</reference>
<feature type="transmembrane region" description="Helical" evidence="1">
    <location>
        <begin position="68"/>
        <end position="90"/>
    </location>
</feature>
<gene>
    <name evidence="4" type="ORF">FL82_23073</name>
    <name evidence="3" type="ORF">GCK72_012790</name>
</gene>
<dbReference type="EMBL" id="WUAV01000004">
    <property type="protein sequence ID" value="KAF1756337.1"/>
    <property type="molecule type" value="Genomic_DNA"/>
</dbReference>
<evidence type="ECO:0000313" key="6">
    <source>
        <dbReference type="Proteomes" id="UP000483820"/>
    </source>
</evidence>
<evidence type="ECO:0000256" key="1">
    <source>
        <dbReference type="SAM" id="Phobius"/>
    </source>
</evidence>
<reference evidence="5" key="2">
    <citation type="submission" date="2017-08" db="EMBL/GenBank/DDBJ databases">
        <authorList>
            <person name="Fierst J.L."/>
        </authorList>
    </citation>
    <scope>NUCLEOTIDE SEQUENCE [LARGE SCALE GENOMIC DNA]</scope>
    <source>
        <strain evidence="5">PX439</strain>
    </source>
</reference>
<keyword evidence="1" id="KW-0472">Membrane</keyword>
<dbReference type="AlphaFoldDB" id="A0A260ZPP0"/>
<dbReference type="Proteomes" id="UP000216624">
    <property type="component" value="Unassembled WGS sequence"/>
</dbReference>
<proteinExistence type="predicted"/>
<organism evidence="4 5">
    <name type="scientific">Caenorhabditis remanei</name>
    <name type="common">Caenorhabditis vulgaris</name>
    <dbReference type="NCBI Taxonomy" id="31234"/>
    <lineage>
        <taxon>Eukaryota</taxon>
        <taxon>Metazoa</taxon>
        <taxon>Ecdysozoa</taxon>
        <taxon>Nematoda</taxon>
        <taxon>Chromadorea</taxon>
        <taxon>Rhabditida</taxon>
        <taxon>Rhabditina</taxon>
        <taxon>Rhabditomorpha</taxon>
        <taxon>Rhabditoidea</taxon>
        <taxon>Rhabditidae</taxon>
        <taxon>Peloderinae</taxon>
        <taxon>Caenorhabditis</taxon>
    </lineage>
</organism>
<evidence type="ECO:0000256" key="2">
    <source>
        <dbReference type="SAM" id="SignalP"/>
    </source>
</evidence>
<comment type="caution">
    <text evidence="4">The sequence shown here is derived from an EMBL/GenBank/DDBJ whole genome shotgun (WGS) entry which is preliminary data.</text>
</comment>
<keyword evidence="5" id="KW-1185">Reference proteome</keyword>
<name>A0A260ZPP0_CAERE</name>
<keyword evidence="1" id="KW-0812">Transmembrane</keyword>
<reference evidence="4" key="1">
    <citation type="submission" date="2017-08" db="EMBL/GenBank/DDBJ databases">
        <authorList>
            <person name="de Groot N.N."/>
        </authorList>
    </citation>
    <scope>NUCLEOTIDE SEQUENCE [LARGE SCALE GENOMIC DNA]</scope>
    <source>
        <strain evidence="4">PX439</strain>
    </source>
</reference>
<keyword evidence="1" id="KW-1133">Transmembrane helix</keyword>
<dbReference type="Proteomes" id="UP000483820">
    <property type="component" value="Chromosome IV"/>
</dbReference>
<feature type="signal peptide" evidence="2">
    <location>
        <begin position="1"/>
        <end position="21"/>
    </location>
</feature>
<feature type="non-terminal residue" evidence="4">
    <location>
        <position position="1"/>
    </location>
</feature>
<dbReference type="EMBL" id="NMWX01000066">
    <property type="protein sequence ID" value="OZF87691.1"/>
    <property type="molecule type" value="Genomic_DNA"/>
</dbReference>